<comment type="similarity">
    <text evidence="1">Belongs to the glycerate kinase type-1 family.</text>
</comment>
<dbReference type="PANTHER" id="PTHR21599">
    <property type="entry name" value="GLYCERATE KINASE"/>
    <property type="match status" value="1"/>
</dbReference>
<dbReference type="SUPFAM" id="SSF110738">
    <property type="entry name" value="Glycerate kinase I"/>
    <property type="match status" value="1"/>
</dbReference>
<proteinExistence type="inferred from homology"/>
<sequence length="371" mass="37175">MVGRQPDSAARHVLIAPDSFGGTLTAVRAAEAIAAGWRRGRPHDEITPAPQSDGGPGFVDVLATRLGEVRTTRVDGPLSAESSADVSADWLFDPADPATAYLECAQACGLTLLPRPPDPTTAEAAHSRGVGQLVAAALAAGARRLVIGLGGSSCTDGGRGMFEAFGTIADARAALADVELIAATDVEHPLLGPMGAARVFGPQKGADPATVARLEDRLAAWAVELARAAGRDVSAEPGAGAAGGLGAALLALGARRTSGAAVIAEHTGLADDIAAADLILTGEGRLDHQSVHGKVVSALAGAARSHRVPVVVLAGQVQLDAAAMRAAGIAAAHSLAEYAGSAQRAMSDAANQLTGLAEWVAAHWGGDGRTA</sequence>
<organism evidence="2 3">
    <name type="scientific">Mycolicibacterium thermoresistibile</name>
    <name type="common">Mycobacterium thermoresistibile</name>
    <dbReference type="NCBI Taxonomy" id="1797"/>
    <lineage>
        <taxon>Bacteria</taxon>
        <taxon>Bacillati</taxon>
        <taxon>Actinomycetota</taxon>
        <taxon>Actinomycetes</taxon>
        <taxon>Mycobacteriales</taxon>
        <taxon>Mycobacteriaceae</taxon>
        <taxon>Mycolicibacterium</taxon>
    </lineage>
</organism>
<dbReference type="RefSeq" id="WP_003924699.1">
    <property type="nucleotide sequence ID" value="NZ_BCTB01000049.1"/>
</dbReference>
<dbReference type="Proteomes" id="UP000069654">
    <property type="component" value="Unassembled WGS sequence"/>
</dbReference>
<dbReference type="STRING" id="1797.RMCT_3862"/>
<evidence type="ECO:0000256" key="1">
    <source>
        <dbReference type="PIRNR" id="PIRNR006078"/>
    </source>
</evidence>
<dbReference type="EMBL" id="BCTB01000049">
    <property type="protein sequence ID" value="GAT16893.1"/>
    <property type="molecule type" value="Genomic_DNA"/>
</dbReference>
<name>A0A100XI51_MYCTH</name>
<dbReference type="Gene3D" id="3.90.1510.10">
    <property type="entry name" value="Glycerate kinase, domain 2"/>
    <property type="match status" value="2"/>
</dbReference>
<dbReference type="OrthoDB" id="9774290at2"/>
<accession>A0A100XI51</accession>
<comment type="caution">
    <text evidence="2">The sequence shown here is derived from an EMBL/GenBank/DDBJ whole genome shotgun (WGS) entry which is preliminary data.</text>
</comment>
<evidence type="ECO:0000313" key="3">
    <source>
        <dbReference type="Proteomes" id="UP000069654"/>
    </source>
</evidence>
<keyword evidence="1" id="KW-0808">Transferase</keyword>
<reference evidence="2 3" key="1">
    <citation type="journal article" date="2016" name="Genome Announc.">
        <title>Draft Genome Sequences of Five Rapidly Growing Mycobacterium Species, M. thermoresistibile, M. fortuitum subsp. acetamidolyticum, M. canariasense, M. brisbanense, and M. novocastrense.</title>
        <authorList>
            <person name="Katahira K."/>
            <person name="Ogura Y."/>
            <person name="Gotoh Y."/>
            <person name="Hayashi T."/>
        </authorList>
    </citation>
    <scope>NUCLEOTIDE SEQUENCE [LARGE SCALE GENOMIC DNA]</scope>
    <source>
        <strain evidence="2 3">JCM6362</strain>
    </source>
</reference>
<gene>
    <name evidence="2" type="ORF">RMCT_3862</name>
</gene>
<dbReference type="PANTHER" id="PTHR21599:SF0">
    <property type="entry name" value="GLYCERATE KINASE"/>
    <property type="match status" value="1"/>
</dbReference>
<dbReference type="GO" id="GO:0008887">
    <property type="term" value="F:glycerate kinase activity"/>
    <property type="evidence" value="ECO:0007669"/>
    <property type="project" value="UniProtKB-UniRule"/>
</dbReference>
<keyword evidence="1 2" id="KW-0418">Kinase</keyword>
<dbReference type="NCBIfam" id="TIGR00045">
    <property type="entry name" value="glycerate kinase"/>
    <property type="match status" value="1"/>
</dbReference>
<dbReference type="InterPro" id="IPR018193">
    <property type="entry name" value="Glyc_kinase_flavodox-like_fold"/>
</dbReference>
<dbReference type="AlphaFoldDB" id="A0A100XI51"/>
<dbReference type="Pfam" id="PF02595">
    <property type="entry name" value="Gly_kinase"/>
    <property type="match status" value="2"/>
</dbReference>
<dbReference type="GO" id="GO:0031388">
    <property type="term" value="P:organic acid phosphorylation"/>
    <property type="evidence" value="ECO:0007669"/>
    <property type="project" value="UniProtKB-UniRule"/>
</dbReference>
<evidence type="ECO:0000313" key="2">
    <source>
        <dbReference type="EMBL" id="GAT16893.1"/>
    </source>
</evidence>
<reference evidence="3" key="2">
    <citation type="submission" date="2016-02" db="EMBL/GenBank/DDBJ databases">
        <title>Draft genome sequence of five rapidly growing Mycobacterium species.</title>
        <authorList>
            <person name="Katahira K."/>
            <person name="Gotou Y."/>
            <person name="Iida K."/>
            <person name="Ogura Y."/>
            <person name="Hayashi T."/>
        </authorList>
    </citation>
    <scope>NUCLEOTIDE SEQUENCE [LARGE SCALE GENOMIC DNA]</scope>
    <source>
        <strain evidence="3">JCM6362</strain>
    </source>
</reference>
<dbReference type="InterPro" id="IPR004381">
    <property type="entry name" value="Glycerate_kinase"/>
</dbReference>
<dbReference type="InterPro" id="IPR036129">
    <property type="entry name" value="Glycerate_kinase_sf"/>
</dbReference>
<dbReference type="OMA" id="AYIECAQ"/>
<dbReference type="PIRSF" id="PIRSF006078">
    <property type="entry name" value="GlxK"/>
    <property type="match status" value="1"/>
</dbReference>
<protein>
    <submittedName>
        <fullName evidence="2">Glycerate kinase</fullName>
    </submittedName>
</protein>